<dbReference type="PANTHER" id="PTHR43643">
    <property type="entry name" value="HISTIDINOL-PHOSPHATE AMINOTRANSFERASE 2"/>
    <property type="match status" value="1"/>
</dbReference>
<dbReference type="PATRIC" id="fig|1423734.3.peg.3021"/>
<dbReference type="STRING" id="1423734.FC83_GL002972"/>
<dbReference type="EC" id="2.6.1.9" evidence="7"/>
<keyword evidence="6 7" id="KW-0368">Histidine biosynthesis</keyword>
<dbReference type="InterPro" id="IPR015424">
    <property type="entry name" value="PyrdxlP-dep_Trfase"/>
</dbReference>
<feature type="domain" description="Aminotransferase class I/classII large" evidence="8">
    <location>
        <begin position="29"/>
        <end position="347"/>
    </location>
</feature>
<evidence type="ECO:0000256" key="5">
    <source>
        <dbReference type="ARBA" id="ARBA00022898"/>
    </source>
</evidence>
<dbReference type="InterPro" id="IPR050106">
    <property type="entry name" value="HistidinolP_aminotransfase"/>
</dbReference>
<comment type="caution">
    <text evidence="9">The sequence shown here is derived from an EMBL/GenBank/DDBJ whole genome shotgun (WGS) entry which is preliminary data.</text>
</comment>
<protein>
    <recommendedName>
        <fullName evidence="7">Histidinol-phosphate aminotransferase</fullName>
        <ecNumber evidence="7">2.6.1.9</ecNumber>
    </recommendedName>
    <alternativeName>
        <fullName evidence="7">Imidazole acetol-phosphate transaminase</fullName>
    </alternativeName>
</protein>
<dbReference type="NCBIfam" id="TIGR01141">
    <property type="entry name" value="hisC"/>
    <property type="match status" value="1"/>
</dbReference>
<evidence type="ECO:0000256" key="3">
    <source>
        <dbReference type="ARBA" id="ARBA00022576"/>
    </source>
</evidence>
<dbReference type="Gene3D" id="3.90.1150.10">
    <property type="entry name" value="Aspartate Aminotransferase, domain 1"/>
    <property type="match status" value="1"/>
</dbReference>
<dbReference type="GO" id="GO:0004400">
    <property type="term" value="F:histidinol-phosphate transaminase activity"/>
    <property type="evidence" value="ECO:0007669"/>
    <property type="project" value="UniProtKB-UniRule"/>
</dbReference>
<dbReference type="EMBL" id="AZGA01000054">
    <property type="protein sequence ID" value="KRM33403.1"/>
    <property type="molecule type" value="Genomic_DNA"/>
</dbReference>
<keyword evidence="7" id="KW-0028">Amino-acid biosynthesis</keyword>
<keyword evidence="5 7" id="KW-0663">Pyridoxal phosphate</keyword>
<dbReference type="PANTHER" id="PTHR43643:SF3">
    <property type="entry name" value="HISTIDINOL-PHOSPHATE AMINOTRANSFERASE"/>
    <property type="match status" value="1"/>
</dbReference>
<dbReference type="eggNOG" id="COG0079">
    <property type="taxonomic scope" value="Bacteria"/>
</dbReference>
<comment type="catalytic activity">
    <reaction evidence="7">
        <text>L-histidinol phosphate + 2-oxoglutarate = 3-(imidazol-4-yl)-2-oxopropyl phosphate + L-glutamate</text>
        <dbReference type="Rhea" id="RHEA:23744"/>
        <dbReference type="ChEBI" id="CHEBI:16810"/>
        <dbReference type="ChEBI" id="CHEBI:29985"/>
        <dbReference type="ChEBI" id="CHEBI:57766"/>
        <dbReference type="ChEBI" id="CHEBI:57980"/>
        <dbReference type="EC" id="2.6.1.9"/>
    </reaction>
</comment>
<dbReference type="RefSeq" id="WP_057002659.1">
    <property type="nucleotide sequence ID" value="NZ_AZGA01000054.1"/>
</dbReference>
<comment type="cofactor">
    <cofactor evidence="1 7">
        <name>pyridoxal 5'-phosphate</name>
        <dbReference type="ChEBI" id="CHEBI:597326"/>
    </cofactor>
</comment>
<dbReference type="Proteomes" id="UP000051236">
    <property type="component" value="Unassembled WGS sequence"/>
</dbReference>
<feature type="modified residue" description="N6-(pyridoxal phosphate)lysine" evidence="7">
    <location>
        <position position="224"/>
    </location>
</feature>
<keyword evidence="3 7" id="KW-0032">Aminotransferase</keyword>
<comment type="subunit">
    <text evidence="2 7">Homodimer.</text>
</comment>
<evidence type="ECO:0000256" key="2">
    <source>
        <dbReference type="ARBA" id="ARBA00011738"/>
    </source>
</evidence>
<dbReference type="GO" id="GO:0000105">
    <property type="term" value="P:L-histidine biosynthetic process"/>
    <property type="evidence" value="ECO:0007669"/>
    <property type="project" value="UniProtKB-UniRule"/>
</dbReference>
<evidence type="ECO:0000313" key="9">
    <source>
        <dbReference type="EMBL" id="KRM33403.1"/>
    </source>
</evidence>
<dbReference type="Pfam" id="PF00155">
    <property type="entry name" value="Aminotran_1_2"/>
    <property type="match status" value="1"/>
</dbReference>
<dbReference type="InterPro" id="IPR005861">
    <property type="entry name" value="HisP_aminotrans"/>
</dbReference>
<dbReference type="CDD" id="cd00609">
    <property type="entry name" value="AAT_like"/>
    <property type="match status" value="1"/>
</dbReference>
<dbReference type="SUPFAM" id="SSF53383">
    <property type="entry name" value="PLP-dependent transferases"/>
    <property type="match status" value="1"/>
</dbReference>
<evidence type="ECO:0000313" key="10">
    <source>
        <dbReference type="Proteomes" id="UP000051236"/>
    </source>
</evidence>
<comment type="pathway">
    <text evidence="7">Amino-acid biosynthesis; L-histidine biosynthesis; L-histidine from 5-phospho-alpha-D-ribose 1-diphosphate: step 7/9.</text>
</comment>
<evidence type="ECO:0000256" key="1">
    <source>
        <dbReference type="ARBA" id="ARBA00001933"/>
    </source>
</evidence>
<dbReference type="InterPro" id="IPR015421">
    <property type="entry name" value="PyrdxlP-dep_Trfase_major"/>
</dbReference>
<dbReference type="Gene3D" id="3.40.640.10">
    <property type="entry name" value="Type I PLP-dependent aspartate aminotransferase-like (Major domain)"/>
    <property type="match status" value="1"/>
</dbReference>
<gene>
    <name evidence="7" type="primary">hisC</name>
    <name evidence="9" type="ORF">FC83_GL002972</name>
</gene>
<accession>A0A0R1XZH0</accession>
<organism evidence="9 10">
    <name type="scientific">Agrilactobacillus composti DSM 18527 = JCM 14202</name>
    <dbReference type="NCBI Taxonomy" id="1423734"/>
    <lineage>
        <taxon>Bacteria</taxon>
        <taxon>Bacillati</taxon>
        <taxon>Bacillota</taxon>
        <taxon>Bacilli</taxon>
        <taxon>Lactobacillales</taxon>
        <taxon>Lactobacillaceae</taxon>
        <taxon>Agrilactobacillus</taxon>
    </lineage>
</organism>
<dbReference type="UniPathway" id="UPA00031">
    <property type="reaction ID" value="UER00012"/>
</dbReference>
<dbReference type="GO" id="GO:0030170">
    <property type="term" value="F:pyridoxal phosphate binding"/>
    <property type="evidence" value="ECO:0007669"/>
    <property type="project" value="InterPro"/>
</dbReference>
<sequence length="359" mass="40082">MLKKAVEKIQPYTPEVPLAKLKAQLGLDQMVRMSANENPFGTSPKVKEAIMAWDFQEARDYPDSNANQLRQAVADYLGVAGDQLLFGCGLDEVIELVARTLLEPGDEVLEPWPTFSEYKLHAQIEAAQVVDVPVNPDDGQFDLSGLLAKITPKTKLLWLCNPNNPTGTFIPVDELRDFVAQVPEHVLIMVDEAYVEFADSAAPTSAVTLLPECDHLVVMRTFSKIYGLANFRVGYAVFPKALIPKLQAVRLPYNLNDISQVAALAALGDQDFITQTRQRVAQARQQWADFLETQGLKYYQSQTNFVFFEAPNADALKEALLQQGYLVRGGLQPDWLRVTFGTTAQNQAVQSIIRDFYKK</sequence>
<dbReference type="AlphaFoldDB" id="A0A0R1XZH0"/>
<dbReference type="InterPro" id="IPR004839">
    <property type="entry name" value="Aminotransferase_I/II_large"/>
</dbReference>
<proteinExistence type="inferred from homology"/>
<evidence type="ECO:0000256" key="6">
    <source>
        <dbReference type="ARBA" id="ARBA00023102"/>
    </source>
</evidence>
<comment type="similarity">
    <text evidence="7">Belongs to the class-II pyridoxal-phosphate-dependent aminotransferase family. Histidinol-phosphate aminotransferase subfamily.</text>
</comment>
<reference evidence="9 10" key="1">
    <citation type="journal article" date="2015" name="Genome Announc.">
        <title>Expanding the biotechnology potential of lactobacilli through comparative genomics of 213 strains and associated genera.</title>
        <authorList>
            <person name="Sun Z."/>
            <person name="Harris H.M."/>
            <person name="McCann A."/>
            <person name="Guo C."/>
            <person name="Argimon S."/>
            <person name="Zhang W."/>
            <person name="Yang X."/>
            <person name="Jeffery I.B."/>
            <person name="Cooney J.C."/>
            <person name="Kagawa T.F."/>
            <person name="Liu W."/>
            <person name="Song Y."/>
            <person name="Salvetti E."/>
            <person name="Wrobel A."/>
            <person name="Rasinkangas P."/>
            <person name="Parkhill J."/>
            <person name="Rea M.C."/>
            <person name="O'Sullivan O."/>
            <person name="Ritari J."/>
            <person name="Douillard F.P."/>
            <person name="Paul Ross R."/>
            <person name="Yang R."/>
            <person name="Briner A.E."/>
            <person name="Felis G.E."/>
            <person name="de Vos W.M."/>
            <person name="Barrangou R."/>
            <person name="Klaenhammer T.R."/>
            <person name="Caufield P.W."/>
            <person name="Cui Y."/>
            <person name="Zhang H."/>
            <person name="O'Toole P.W."/>
        </authorList>
    </citation>
    <scope>NUCLEOTIDE SEQUENCE [LARGE SCALE GENOMIC DNA]</scope>
    <source>
        <strain evidence="9 10">DSM 18527</strain>
    </source>
</reference>
<dbReference type="InterPro" id="IPR015422">
    <property type="entry name" value="PyrdxlP-dep_Trfase_small"/>
</dbReference>
<dbReference type="HAMAP" id="MF_01023">
    <property type="entry name" value="HisC_aminotrans_2"/>
    <property type="match status" value="1"/>
</dbReference>
<keyword evidence="4 7" id="KW-0808">Transferase</keyword>
<evidence type="ECO:0000256" key="7">
    <source>
        <dbReference type="HAMAP-Rule" id="MF_01023"/>
    </source>
</evidence>
<keyword evidence="10" id="KW-1185">Reference proteome</keyword>
<evidence type="ECO:0000259" key="8">
    <source>
        <dbReference type="Pfam" id="PF00155"/>
    </source>
</evidence>
<name>A0A0R1XZH0_9LACO</name>
<evidence type="ECO:0000256" key="4">
    <source>
        <dbReference type="ARBA" id="ARBA00022679"/>
    </source>
</evidence>